<dbReference type="PANTHER" id="PTHR11361:SF122">
    <property type="entry name" value="DNA MISMATCH REPAIR PROTEIN MSH3"/>
    <property type="match status" value="1"/>
</dbReference>
<dbReference type="OrthoDB" id="10252754at2759"/>
<dbReference type="GO" id="GO:0005524">
    <property type="term" value="F:ATP binding"/>
    <property type="evidence" value="ECO:0007669"/>
    <property type="project" value="UniProtKB-KW"/>
</dbReference>
<dbReference type="HOGENOM" id="CLU_2108829_0_0_1"/>
<dbReference type="GO" id="GO:0005634">
    <property type="term" value="C:nucleus"/>
    <property type="evidence" value="ECO:0007669"/>
    <property type="project" value="TreeGrafter"/>
</dbReference>
<keyword evidence="4" id="KW-0227">DNA damage</keyword>
<dbReference type="STRING" id="1237896.T0ME37"/>
<dbReference type="SUPFAM" id="SSF52540">
    <property type="entry name" value="P-loop containing nucleoside triphosphate hydrolases"/>
    <property type="match status" value="1"/>
</dbReference>
<evidence type="ECO:0000256" key="5">
    <source>
        <dbReference type="ARBA" id="ARBA00029792"/>
    </source>
</evidence>
<dbReference type="Proteomes" id="UP000015530">
    <property type="component" value="Unassembled WGS sequence"/>
</dbReference>
<organism evidence="7 8">
    <name type="scientific">Colletotrichum gloeosporioides (strain Cg-14)</name>
    <name type="common">Anthracnose fungus</name>
    <name type="synonym">Glomerella cingulata</name>
    <dbReference type="NCBI Taxonomy" id="1237896"/>
    <lineage>
        <taxon>Eukaryota</taxon>
        <taxon>Fungi</taxon>
        <taxon>Dikarya</taxon>
        <taxon>Ascomycota</taxon>
        <taxon>Pezizomycotina</taxon>
        <taxon>Sordariomycetes</taxon>
        <taxon>Hypocreomycetidae</taxon>
        <taxon>Glomerellales</taxon>
        <taxon>Glomerellaceae</taxon>
        <taxon>Colletotrichum</taxon>
        <taxon>Colletotrichum gloeosporioides species complex</taxon>
    </lineage>
</organism>
<evidence type="ECO:0000313" key="7">
    <source>
        <dbReference type="EMBL" id="EQB59295.1"/>
    </source>
</evidence>
<evidence type="ECO:0000256" key="3">
    <source>
        <dbReference type="ARBA" id="ARBA00023125"/>
    </source>
</evidence>
<evidence type="ECO:0000256" key="4">
    <source>
        <dbReference type="ARBA" id="ARBA00023204"/>
    </source>
</evidence>
<keyword evidence="3" id="KW-0238">DNA-binding</keyword>
<comment type="caution">
    <text evidence="7">The sequence shown here is derived from an EMBL/GenBank/DDBJ whole genome shotgun (WGS) entry which is preliminary data.</text>
</comment>
<evidence type="ECO:0000256" key="2">
    <source>
        <dbReference type="ARBA" id="ARBA00022840"/>
    </source>
</evidence>
<dbReference type="GO" id="GO:0030983">
    <property type="term" value="F:mismatched DNA binding"/>
    <property type="evidence" value="ECO:0007669"/>
    <property type="project" value="InterPro"/>
</dbReference>
<dbReference type="Pfam" id="PF00488">
    <property type="entry name" value="MutS_V"/>
    <property type="match status" value="1"/>
</dbReference>
<dbReference type="GO" id="GO:0006312">
    <property type="term" value="P:mitotic recombination"/>
    <property type="evidence" value="ECO:0007669"/>
    <property type="project" value="TreeGrafter"/>
</dbReference>
<keyword evidence="4" id="KW-0234">DNA repair</keyword>
<accession>T0ME37</accession>
<keyword evidence="2" id="KW-0067">ATP-binding</keyword>
<reference evidence="8" key="1">
    <citation type="journal article" date="2013" name="Mol. Plant Microbe Interact.">
        <title>Global aspects of pacC regulation of pathogenicity genes in Colletotrichum gloeosporioides as revealed by transcriptome analysis.</title>
        <authorList>
            <person name="Alkan N."/>
            <person name="Meng X."/>
            <person name="Friedlander G."/>
            <person name="Reuveni E."/>
            <person name="Sukno S."/>
            <person name="Sherman A."/>
            <person name="Thon M."/>
            <person name="Fluhr R."/>
            <person name="Prusky D."/>
        </authorList>
    </citation>
    <scope>NUCLEOTIDE SEQUENCE [LARGE SCALE GENOMIC DNA]</scope>
    <source>
        <strain evidence="8">Cg-14</strain>
    </source>
</reference>
<dbReference type="AlphaFoldDB" id="T0ME37"/>
<evidence type="ECO:0000313" key="8">
    <source>
        <dbReference type="Proteomes" id="UP000015530"/>
    </source>
</evidence>
<dbReference type="InterPro" id="IPR045076">
    <property type="entry name" value="MutS"/>
</dbReference>
<dbReference type="GO" id="GO:0006298">
    <property type="term" value="P:mismatch repair"/>
    <property type="evidence" value="ECO:0007669"/>
    <property type="project" value="InterPro"/>
</dbReference>
<dbReference type="GO" id="GO:0140664">
    <property type="term" value="F:ATP-dependent DNA damage sensor activity"/>
    <property type="evidence" value="ECO:0007669"/>
    <property type="project" value="InterPro"/>
</dbReference>
<dbReference type="PANTHER" id="PTHR11361">
    <property type="entry name" value="DNA MISMATCH REPAIR PROTEIN MUTS FAMILY MEMBER"/>
    <property type="match status" value="1"/>
</dbReference>
<sequence>MTELPGFRKLVANPCYAGLKTLGDEGKTVAFFLALTDVINVPIGARDNLAEGASLFMVEVSETAHVLRAAMPRLLVIPDELGRGISTHDDAAIAHTVLDHVVRENKFRPVRVCKD</sequence>
<dbReference type="Gene3D" id="3.40.50.300">
    <property type="entry name" value="P-loop containing nucleotide triphosphate hydrolases"/>
    <property type="match status" value="1"/>
</dbReference>
<feature type="domain" description="DNA mismatch repair proteins mutS family" evidence="6">
    <location>
        <begin position="33"/>
        <end position="106"/>
    </location>
</feature>
<protein>
    <recommendedName>
        <fullName evidence="5">MutS protein homolog 3</fullName>
    </recommendedName>
</protein>
<gene>
    <name evidence="7" type="ORF">CGLO_00336</name>
</gene>
<evidence type="ECO:0000259" key="6">
    <source>
        <dbReference type="Pfam" id="PF00488"/>
    </source>
</evidence>
<proteinExistence type="predicted"/>
<evidence type="ECO:0000256" key="1">
    <source>
        <dbReference type="ARBA" id="ARBA00022741"/>
    </source>
</evidence>
<name>T0ME37_COLGC</name>
<dbReference type="InterPro" id="IPR027417">
    <property type="entry name" value="P-loop_NTPase"/>
</dbReference>
<dbReference type="InterPro" id="IPR000432">
    <property type="entry name" value="DNA_mismatch_repair_MutS_C"/>
</dbReference>
<dbReference type="EMBL" id="AMYD01000092">
    <property type="protein sequence ID" value="EQB59295.1"/>
    <property type="molecule type" value="Genomic_DNA"/>
</dbReference>
<keyword evidence="1" id="KW-0547">Nucleotide-binding</keyword>